<evidence type="ECO:0000313" key="1">
    <source>
        <dbReference type="EMBL" id="JAD96246.1"/>
    </source>
</evidence>
<proteinExistence type="predicted"/>
<name>A0A0A9E844_ARUDO</name>
<reference evidence="1" key="2">
    <citation type="journal article" date="2015" name="Data Brief">
        <title>Shoot transcriptome of the giant reed, Arundo donax.</title>
        <authorList>
            <person name="Barrero R.A."/>
            <person name="Guerrero F.D."/>
            <person name="Moolhuijzen P."/>
            <person name="Goolsby J.A."/>
            <person name="Tidwell J."/>
            <person name="Bellgard S.E."/>
            <person name="Bellgard M.I."/>
        </authorList>
    </citation>
    <scope>NUCLEOTIDE SEQUENCE</scope>
    <source>
        <tissue evidence="1">Shoot tissue taken approximately 20 cm above the soil surface</tissue>
    </source>
</reference>
<organism evidence="1">
    <name type="scientific">Arundo donax</name>
    <name type="common">Giant reed</name>
    <name type="synonym">Donax arundinaceus</name>
    <dbReference type="NCBI Taxonomy" id="35708"/>
    <lineage>
        <taxon>Eukaryota</taxon>
        <taxon>Viridiplantae</taxon>
        <taxon>Streptophyta</taxon>
        <taxon>Embryophyta</taxon>
        <taxon>Tracheophyta</taxon>
        <taxon>Spermatophyta</taxon>
        <taxon>Magnoliopsida</taxon>
        <taxon>Liliopsida</taxon>
        <taxon>Poales</taxon>
        <taxon>Poaceae</taxon>
        <taxon>PACMAD clade</taxon>
        <taxon>Arundinoideae</taxon>
        <taxon>Arundineae</taxon>
        <taxon>Arundo</taxon>
    </lineage>
</organism>
<sequence length="50" mass="5349">MGGAVRSSVKRLKTSSLLATSRWAQRWWAGAWWSPAAAMGRGFLIGTAVG</sequence>
<dbReference type="EMBL" id="GBRH01201649">
    <property type="protein sequence ID" value="JAD96246.1"/>
    <property type="molecule type" value="Transcribed_RNA"/>
</dbReference>
<protein>
    <submittedName>
        <fullName evidence="1">Uncharacterized protein</fullName>
    </submittedName>
</protein>
<accession>A0A0A9E844</accession>
<reference evidence="1" key="1">
    <citation type="submission" date="2014-09" db="EMBL/GenBank/DDBJ databases">
        <authorList>
            <person name="Magalhaes I.L.F."/>
            <person name="Oliveira U."/>
            <person name="Santos F.R."/>
            <person name="Vidigal T.H.D.A."/>
            <person name="Brescovit A.D."/>
            <person name="Santos A.J."/>
        </authorList>
    </citation>
    <scope>NUCLEOTIDE SEQUENCE</scope>
    <source>
        <tissue evidence="1">Shoot tissue taken approximately 20 cm above the soil surface</tissue>
    </source>
</reference>
<dbReference type="AlphaFoldDB" id="A0A0A9E844"/>